<dbReference type="SMART" id="SM00768">
    <property type="entry name" value="X8"/>
    <property type="match status" value="1"/>
</dbReference>
<comment type="caution">
    <text evidence="11">The sequence shown here is derived from an EMBL/GenBank/DDBJ whole genome shotgun (WGS) entry which is preliminary data.</text>
</comment>
<keyword evidence="4" id="KW-0732">Signal</keyword>
<organism evidence="11 12">
    <name type="scientific">Rubroshorea leprosula</name>
    <dbReference type="NCBI Taxonomy" id="152421"/>
    <lineage>
        <taxon>Eukaryota</taxon>
        <taxon>Viridiplantae</taxon>
        <taxon>Streptophyta</taxon>
        <taxon>Embryophyta</taxon>
        <taxon>Tracheophyta</taxon>
        <taxon>Spermatophyta</taxon>
        <taxon>Magnoliopsida</taxon>
        <taxon>eudicotyledons</taxon>
        <taxon>Gunneridae</taxon>
        <taxon>Pentapetalae</taxon>
        <taxon>rosids</taxon>
        <taxon>malvids</taxon>
        <taxon>Malvales</taxon>
        <taxon>Dipterocarpaceae</taxon>
        <taxon>Rubroshorea</taxon>
    </lineage>
</organism>
<evidence type="ECO:0000256" key="1">
    <source>
        <dbReference type="ARBA" id="ARBA00000382"/>
    </source>
</evidence>
<proteinExistence type="inferred from homology"/>
<dbReference type="InterPro" id="IPR000490">
    <property type="entry name" value="Glyco_hydro_17"/>
</dbReference>
<dbReference type="AlphaFoldDB" id="A0AAV5LTU9"/>
<name>A0AAV5LTU9_9ROSI</name>
<dbReference type="Pfam" id="PF07983">
    <property type="entry name" value="X8"/>
    <property type="match status" value="1"/>
</dbReference>
<evidence type="ECO:0000256" key="3">
    <source>
        <dbReference type="ARBA" id="ARBA00012780"/>
    </source>
</evidence>
<accession>A0AAV5LTU9</accession>
<dbReference type="PROSITE" id="PS51747">
    <property type="entry name" value="CYT_DCMP_DEAMINASES_2"/>
    <property type="match status" value="1"/>
</dbReference>
<dbReference type="InterPro" id="IPR016193">
    <property type="entry name" value="Cytidine_deaminase-like"/>
</dbReference>
<evidence type="ECO:0000259" key="10">
    <source>
        <dbReference type="PROSITE" id="PS51747"/>
    </source>
</evidence>
<dbReference type="EC" id="3.2.1.39" evidence="3"/>
<evidence type="ECO:0000256" key="9">
    <source>
        <dbReference type="SAM" id="MobiDB-lite"/>
    </source>
</evidence>
<dbReference type="GO" id="GO:0005975">
    <property type="term" value="P:carbohydrate metabolic process"/>
    <property type="evidence" value="ECO:0007669"/>
    <property type="project" value="InterPro"/>
</dbReference>
<dbReference type="Proteomes" id="UP001054252">
    <property type="component" value="Unassembled WGS sequence"/>
</dbReference>
<dbReference type="InterPro" id="IPR017853">
    <property type="entry name" value="GH"/>
</dbReference>
<dbReference type="InterPro" id="IPR044965">
    <property type="entry name" value="Glyco_hydro_17_plant"/>
</dbReference>
<evidence type="ECO:0000256" key="8">
    <source>
        <dbReference type="RuleBase" id="RU004335"/>
    </source>
</evidence>
<sequence>MESADKSRSPPKLTNWWQITPSTSTGGKSTPQLTCSGKSAPLLTLLLTLNDVYESQGGNDLPSAGDFRSDVKDATIEIIQYLYLHDSLFTVNIYPFLSLHGNNHFPIEFAFFDGESTRVKDGNRIYTNVFDANLDTLVSALDKNGFSNMTIIIGEVGWQTDGDKNANTQNARRFNQGLLEYAMSGNGTPARGGPINVYLFSLIDKNAKDINVGTFERYWRIFEFNRKPKYELDLTGKNGNKGLAAVEGVRYLSKRWCVFNPDATDLEDLPDSISYACAHSDCTVLGYGSSCNHLNPEGNASYAFNMYYQVNNQNDGNCDFSRLAIVTDEDPSDKLCLHLSKKKATSNIEEGLMSGPLSVNGRVKRGADLPLQMRELSSLLFNLNFKEEKKKKKKNPSEPNGRLLKSPNKPATWEGKKMGRSLGAYSPPLICKATAASHGHVHDVAYIRRAVDIAEKSAGFTSPHPNFGCVIATPSRDVAGEGYLYAQGTKPAEIQAVEPGGERCRGATTYLNMEPGDCHGDHTAVSALVQASKELLLESGILCSILKAILYVP</sequence>
<evidence type="ECO:0000256" key="2">
    <source>
        <dbReference type="ARBA" id="ARBA00008773"/>
    </source>
</evidence>
<evidence type="ECO:0000256" key="7">
    <source>
        <dbReference type="ARBA" id="ARBA00023295"/>
    </source>
</evidence>
<evidence type="ECO:0000313" key="12">
    <source>
        <dbReference type="Proteomes" id="UP001054252"/>
    </source>
</evidence>
<dbReference type="SUPFAM" id="SSF51445">
    <property type="entry name" value="(Trans)glycosidases"/>
    <property type="match status" value="1"/>
</dbReference>
<keyword evidence="5" id="KW-0378">Hydrolase</keyword>
<dbReference type="GO" id="GO:0042973">
    <property type="term" value="F:glucan endo-1,3-beta-D-glucosidase activity"/>
    <property type="evidence" value="ECO:0007669"/>
    <property type="project" value="UniProtKB-EC"/>
</dbReference>
<gene>
    <name evidence="11" type="ORF">SLEP1_g47841</name>
</gene>
<dbReference type="InterPro" id="IPR002125">
    <property type="entry name" value="CMP_dCMP_dom"/>
</dbReference>
<evidence type="ECO:0000256" key="6">
    <source>
        <dbReference type="ARBA" id="ARBA00023157"/>
    </source>
</evidence>
<feature type="domain" description="CMP/dCMP-type deaminase" evidence="10">
    <location>
        <begin position="441"/>
        <end position="553"/>
    </location>
</feature>
<evidence type="ECO:0000256" key="5">
    <source>
        <dbReference type="ARBA" id="ARBA00022801"/>
    </source>
</evidence>
<evidence type="ECO:0000256" key="4">
    <source>
        <dbReference type="ARBA" id="ARBA00022729"/>
    </source>
</evidence>
<dbReference type="PANTHER" id="PTHR32227">
    <property type="entry name" value="GLUCAN ENDO-1,3-BETA-GLUCOSIDASE BG1-RELATED-RELATED"/>
    <property type="match status" value="1"/>
</dbReference>
<dbReference type="Gene3D" id="3.40.140.10">
    <property type="entry name" value="Cytidine Deaminase, domain 2"/>
    <property type="match status" value="1"/>
</dbReference>
<feature type="region of interest" description="Disordered" evidence="9">
    <location>
        <begin position="388"/>
        <end position="418"/>
    </location>
</feature>
<comment type="similarity">
    <text evidence="2 8">Belongs to the glycosyl hydrolase 17 family.</text>
</comment>
<keyword evidence="12" id="KW-1185">Reference proteome</keyword>
<keyword evidence="6" id="KW-1015">Disulfide bond</keyword>
<comment type="catalytic activity">
    <reaction evidence="1">
        <text>Hydrolysis of (1-&gt;3)-beta-D-glucosidic linkages in (1-&gt;3)-beta-D-glucans.</text>
        <dbReference type="EC" id="3.2.1.39"/>
    </reaction>
</comment>
<dbReference type="Gene3D" id="1.20.58.1040">
    <property type="match status" value="1"/>
</dbReference>
<dbReference type="InterPro" id="IPR012946">
    <property type="entry name" value="X8"/>
</dbReference>
<dbReference type="Gene3D" id="3.20.20.80">
    <property type="entry name" value="Glycosidases"/>
    <property type="match status" value="1"/>
</dbReference>
<dbReference type="EMBL" id="BPVZ01000139">
    <property type="protein sequence ID" value="GKV40173.1"/>
    <property type="molecule type" value="Genomic_DNA"/>
</dbReference>
<keyword evidence="7" id="KW-0326">Glycosidase</keyword>
<dbReference type="Pfam" id="PF00332">
    <property type="entry name" value="Glyco_hydro_17"/>
    <property type="match status" value="1"/>
</dbReference>
<protein>
    <recommendedName>
        <fullName evidence="3">glucan endo-1,3-beta-D-glucosidase</fullName>
        <ecNumber evidence="3">3.2.1.39</ecNumber>
    </recommendedName>
</protein>
<evidence type="ECO:0000313" key="11">
    <source>
        <dbReference type="EMBL" id="GKV40173.1"/>
    </source>
</evidence>
<dbReference type="SUPFAM" id="SSF53927">
    <property type="entry name" value="Cytidine deaminase-like"/>
    <property type="match status" value="1"/>
</dbReference>
<reference evidence="11 12" key="1">
    <citation type="journal article" date="2021" name="Commun. Biol.">
        <title>The genome of Shorea leprosula (Dipterocarpaceae) highlights the ecological relevance of drought in aseasonal tropical rainforests.</title>
        <authorList>
            <person name="Ng K.K.S."/>
            <person name="Kobayashi M.J."/>
            <person name="Fawcett J.A."/>
            <person name="Hatakeyama M."/>
            <person name="Paape T."/>
            <person name="Ng C.H."/>
            <person name="Ang C.C."/>
            <person name="Tnah L.H."/>
            <person name="Lee C.T."/>
            <person name="Nishiyama T."/>
            <person name="Sese J."/>
            <person name="O'Brien M.J."/>
            <person name="Copetti D."/>
            <person name="Mohd Noor M.I."/>
            <person name="Ong R.C."/>
            <person name="Putra M."/>
            <person name="Sireger I.Z."/>
            <person name="Indrioko S."/>
            <person name="Kosugi Y."/>
            <person name="Izuno A."/>
            <person name="Isagi Y."/>
            <person name="Lee S.L."/>
            <person name="Shimizu K.K."/>
        </authorList>
    </citation>
    <scope>NUCLEOTIDE SEQUENCE [LARGE SCALE GENOMIC DNA]</scope>
    <source>
        <strain evidence="11">214</strain>
    </source>
</reference>